<dbReference type="PANTHER" id="PTHR45624">
    <property type="entry name" value="MITOCHONDRIAL BASIC AMINO ACIDS TRANSPORTER-RELATED"/>
    <property type="match status" value="1"/>
</dbReference>
<feature type="repeat" description="Solcar" evidence="10">
    <location>
        <begin position="163"/>
        <end position="269"/>
    </location>
</feature>
<evidence type="ECO:0000256" key="1">
    <source>
        <dbReference type="ARBA" id="ARBA00004225"/>
    </source>
</evidence>
<organism evidence="14 15">
    <name type="scientific">Xylaria multiplex</name>
    <dbReference type="NCBI Taxonomy" id="323545"/>
    <lineage>
        <taxon>Eukaryota</taxon>
        <taxon>Fungi</taxon>
        <taxon>Dikarya</taxon>
        <taxon>Ascomycota</taxon>
        <taxon>Pezizomycotina</taxon>
        <taxon>Sordariomycetes</taxon>
        <taxon>Xylariomycetidae</taxon>
        <taxon>Xylariales</taxon>
        <taxon>Xylariaceae</taxon>
        <taxon>Xylaria</taxon>
    </lineage>
</organism>
<dbReference type="InterPro" id="IPR018108">
    <property type="entry name" value="MCP_transmembrane"/>
</dbReference>
<name>A0A7C8MFX7_9PEZI</name>
<keyword evidence="3 11" id="KW-0813">Transport</keyword>
<dbReference type="InterPro" id="IPR050567">
    <property type="entry name" value="Mitochondrial_Carrier"/>
</dbReference>
<keyword evidence="4 10" id="KW-0812">Transmembrane</keyword>
<evidence type="ECO:0000256" key="10">
    <source>
        <dbReference type="PROSITE-ProRule" id="PRU00282"/>
    </source>
</evidence>
<evidence type="ECO:0000256" key="11">
    <source>
        <dbReference type="RuleBase" id="RU000488"/>
    </source>
</evidence>
<proteinExistence type="inferred from homology"/>
<evidence type="ECO:0000256" key="13">
    <source>
        <dbReference type="SAM" id="Phobius"/>
    </source>
</evidence>
<comment type="caution">
    <text evidence="14">The sequence shown here is derived from an EMBL/GenBank/DDBJ whole genome shotgun (WGS) entry which is preliminary data.</text>
</comment>
<evidence type="ECO:0008006" key="16">
    <source>
        <dbReference type="Google" id="ProtNLM"/>
    </source>
</evidence>
<gene>
    <name evidence="14" type="ORF">GQX73_g10004</name>
</gene>
<comment type="subcellular location">
    <subcellularLocation>
        <location evidence="1">Mitochondrion membrane</location>
        <topology evidence="1">Multi-pass membrane protein</topology>
    </subcellularLocation>
</comment>
<evidence type="ECO:0000256" key="3">
    <source>
        <dbReference type="ARBA" id="ARBA00022448"/>
    </source>
</evidence>
<evidence type="ECO:0000256" key="5">
    <source>
        <dbReference type="ARBA" id="ARBA00022737"/>
    </source>
</evidence>
<evidence type="ECO:0000256" key="8">
    <source>
        <dbReference type="ARBA" id="ARBA00023128"/>
    </source>
</evidence>
<keyword evidence="9 10" id="KW-0472">Membrane</keyword>
<dbReference type="PANTHER" id="PTHR45624:SF10">
    <property type="entry name" value="SLC (SOLUTE CARRIER) HOMOLOG"/>
    <property type="match status" value="1"/>
</dbReference>
<dbReference type="GO" id="GO:0031966">
    <property type="term" value="C:mitochondrial membrane"/>
    <property type="evidence" value="ECO:0007669"/>
    <property type="project" value="UniProtKB-SubCell"/>
</dbReference>
<evidence type="ECO:0000256" key="2">
    <source>
        <dbReference type="ARBA" id="ARBA00006375"/>
    </source>
</evidence>
<reference evidence="14 15" key="1">
    <citation type="submission" date="2019-12" db="EMBL/GenBank/DDBJ databases">
        <title>Draft genome sequence of the ascomycete Xylaria multiplex DSM 110363.</title>
        <authorList>
            <person name="Buettner E."/>
            <person name="Kellner H."/>
        </authorList>
    </citation>
    <scope>NUCLEOTIDE SEQUENCE [LARGE SCALE GENOMIC DNA]</scope>
    <source>
        <strain evidence="14 15">DSM 110363</strain>
    </source>
</reference>
<feature type="region of interest" description="Disordered" evidence="12">
    <location>
        <begin position="57"/>
        <end position="92"/>
    </location>
</feature>
<keyword evidence="5" id="KW-0677">Repeat</keyword>
<evidence type="ECO:0000256" key="4">
    <source>
        <dbReference type="ARBA" id="ARBA00022692"/>
    </source>
</evidence>
<dbReference type="InterPro" id="IPR023395">
    <property type="entry name" value="MCP_dom_sf"/>
</dbReference>
<evidence type="ECO:0000256" key="7">
    <source>
        <dbReference type="ARBA" id="ARBA00022989"/>
    </source>
</evidence>
<accession>A0A7C8MFX7</accession>
<feature type="repeat" description="Solcar" evidence="10">
    <location>
        <begin position="301"/>
        <end position="397"/>
    </location>
</feature>
<dbReference type="GO" id="GO:0022857">
    <property type="term" value="F:transmembrane transporter activity"/>
    <property type="evidence" value="ECO:0007669"/>
    <property type="project" value="TreeGrafter"/>
</dbReference>
<keyword evidence="8" id="KW-0496">Mitochondrion</keyword>
<keyword evidence="7 13" id="KW-1133">Transmembrane helix</keyword>
<comment type="similarity">
    <text evidence="2 11">Belongs to the mitochondrial carrier (TC 2.A.29) family.</text>
</comment>
<dbReference type="InParanoid" id="A0A7C8MFX7"/>
<protein>
    <recommendedName>
        <fullName evidence="16">Mitochondrial thiamine pyrophosphate carrier 1</fullName>
    </recommendedName>
</protein>
<sequence length="410" mass="44166">MTSNENSPPYLLQPVVMVLLSADFWAGWVSGAFGVMFGNSMDKKKVHLQAQSISQQFPSLGPNRSGLRQSPSPSHSTPLLASVSSRSPGTLSSSPVSLIIKYVQAKAPLAETAAPMLGCGLLNGIIFYAYNWAEDVLNTALLPSHSLNPTFSSQYTVGSTTGSNLWTTWLAGAAGGLAAWPVSTPTELIKCRAQLVSTQISPAPSSSSSTLPERTSSLRSRITQTVYRSQGISTLRWFAGLYRGGAVTALRDSIGYGFYFWTYEFGSRIMSSLFLRMQLPPSVGSLAGDGNGASLMISFSQEAIKAVLCGGIAGVVSWVSIYPLDLIKTRVQGQVHPTATLPLGVSIPKQKGAIQMAREIYINGGIRAFYPGLTECSKRAFIVNAIQWPIYKGLMFWLSPTDHDKQELHL</sequence>
<dbReference type="PROSITE" id="PS50920">
    <property type="entry name" value="SOLCAR"/>
    <property type="match status" value="2"/>
</dbReference>
<dbReference type="Proteomes" id="UP000481858">
    <property type="component" value="Unassembled WGS sequence"/>
</dbReference>
<evidence type="ECO:0000256" key="9">
    <source>
        <dbReference type="ARBA" id="ARBA00023136"/>
    </source>
</evidence>
<dbReference type="OrthoDB" id="193856at2759"/>
<dbReference type="AlphaFoldDB" id="A0A7C8MFX7"/>
<evidence type="ECO:0000256" key="12">
    <source>
        <dbReference type="SAM" id="MobiDB-lite"/>
    </source>
</evidence>
<evidence type="ECO:0000313" key="14">
    <source>
        <dbReference type="EMBL" id="KAF2963572.1"/>
    </source>
</evidence>
<feature type="compositionally biased region" description="Low complexity" evidence="12">
    <location>
        <begin position="82"/>
        <end position="92"/>
    </location>
</feature>
<dbReference type="EMBL" id="WUBL01000195">
    <property type="protein sequence ID" value="KAF2963572.1"/>
    <property type="molecule type" value="Genomic_DNA"/>
</dbReference>
<evidence type="ECO:0000313" key="15">
    <source>
        <dbReference type="Proteomes" id="UP000481858"/>
    </source>
</evidence>
<evidence type="ECO:0000256" key="6">
    <source>
        <dbReference type="ARBA" id="ARBA00022792"/>
    </source>
</evidence>
<dbReference type="Pfam" id="PF00153">
    <property type="entry name" value="Mito_carr"/>
    <property type="match status" value="2"/>
</dbReference>
<keyword evidence="6" id="KW-0999">Mitochondrion inner membrane</keyword>
<feature type="compositionally biased region" description="Polar residues" evidence="12">
    <location>
        <begin position="66"/>
        <end position="79"/>
    </location>
</feature>
<dbReference type="Gene3D" id="1.50.40.10">
    <property type="entry name" value="Mitochondrial carrier domain"/>
    <property type="match status" value="1"/>
</dbReference>
<dbReference type="SUPFAM" id="SSF103506">
    <property type="entry name" value="Mitochondrial carrier"/>
    <property type="match status" value="1"/>
</dbReference>
<feature type="transmembrane region" description="Helical" evidence="13">
    <location>
        <begin position="12"/>
        <end position="37"/>
    </location>
</feature>
<keyword evidence="15" id="KW-1185">Reference proteome</keyword>